<gene>
    <name evidence="1" type="ORF">J4051_06270</name>
</gene>
<dbReference type="Pfam" id="PF09357">
    <property type="entry name" value="RteC"/>
    <property type="match status" value="1"/>
</dbReference>
<evidence type="ECO:0000313" key="1">
    <source>
        <dbReference type="EMBL" id="MBO3097865.1"/>
    </source>
</evidence>
<sequence>MKLKSQSEKLLIDLKEIRTKNKDTLQRSLCSIKVCNNLLNSFKREILNKKFSSVNEEVLFFKEIKHIPLTKLIYFSEIHSFEIQLPKSDKEQQLKYLKKKINKLNRFFRNNLDFCSYVDSGATHFDKEFYTRDSLEKFNFTICKRHFQDPDFCTPKDMLLGEYRAYYALTVYLDKRRLSMKTRLNKHQKVVKKKLEWPFNNTDYVEMLYALCASGLGKKNNLSIMKVSEHFQKIFDFNPKDIYKTYQDIKLRKNSKTLFLDELTARLVSDMIKSED</sequence>
<name>A0ABS3SQ88_9FLAO</name>
<organism evidence="1 2">
    <name type="scientific">Gelidibacter pelagius</name>
    <dbReference type="NCBI Taxonomy" id="2819985"/>
    <lineage>
        <taxon>Bacteria</taxon>
        <taxon>Pseudomonadati</taxon>
        <taxon>Bacteroidota</taxon>
        <taxon>Flavobacteriia</taxon>
        <taxon>Flavobacteriales</taxon>
        <taxon>Flavobacteriaceae</taxon>
        <taxon>Gelidibacter</taxon>
    </lineage>
</organism>
<dbReference type="EMBL" id="JAGEVG010000006">
    <property type="protein sequence ID" value="MBO3097865.1"/>
    <property type="molecule type" value="Genomic_DNA"/>
</dbReference>
<proteinExistence type="predicted"/>
<dbReference type="Proteomes" id="UP000681315">
    <property type="component" value="Unassembled WGS sequence"/>
</dbReference>
<reference evidence="1 2" key="1">
    <citation type="submission" date="2021-03" db="EMBL/GenBank/DDBJ databases">
        <title>Gelidibacter sp. nov., isolated from costal sediment.</title>
        <authorList>
            <person name="Lun K.-Y."/>
        </authorList>
    </citation>
    <scope>NUCLEOTIDE SEQUENCE [LARGE SCALE GENOMIC DNA]</scope>
    <source>
        <strain evidence="1 2">DF109</strain>
    </source>
</reference>
<evidence type="ECO:0000313" key="2">
    <source>
        <dbReference type="Proteomes" id="UP000681315"/>
    </source>
</evidence>
<dbReference type="InterPro" id="IPR018534">
    <property type="entry name" value="Tet_reg_excision_RteC"/>
</dbReference>
<accession>A0ABS3SQ88</accession>
<comment type="caution">
    <text evidence="1">The sequence shown here is derived from an EMBL/GenBank/DDBJ whole genome shotgun (WGS) entry which is preliminary data.</text>
</comment>
<dbReference type="RefSeq" id="WP_208233015.1">
    <property type="nucleotide sequence ID" value="NZ_JAGEVG010000006.1"/>
</dbReference>
<keyword evidence="2" id="KW-1185">Reference proteome</keyword>
<protein>
    <submittedName>
        <fullName evidence="1">RteC domain-containing protein</fullName>
    </submittedName>
</protein>